<accession>A0A0U5H6B1</accession>
<proteinExistence type="predicted"/>
<reference evidence="4" key="1">
    <citation type="journal article" date="2016" name="Environ. Microbiol.">
        <title>The complete genome of a viable archaeum isolated from 123-million-year-old rock salt.</title>
        <authorList>
            <person name="Jaakkola S.T."/>
            <person name="Pfeiffer F."/>
            <person name="Ravantti J.J."/>
            <person name="Guo Q."/>
            <person name="Liu Y."/>
            <person name="Chen X."/>
            <person name="Ma H."/>
            <person name="Yang C."/>
            <person name="Oksanen H.M."/>
            <person name="Bamford D.H."/>
        </authorList>
    </citation>
    <scope>NUCLEOTIDE SEQUENCE</scope>
    <source>
        <strain evidence="4">JI20-1</strain>
    </source>
</reference>
<dbReference type="Gene3D" id="3.40.50.2300">
    <property type="match status" value="2"/>
</dbReference>
<dbReference type="SUPFAM" id="SSF53822">
    <property type="entry name" value="Periplasmic binding protein-like I"/>
    <property type="match status" value="1"/>
</dbReference>
<dbReference type="RefSeq" id="WP_059057571.1">
    <property type="nucleotide sequence ID" value="NZ_CEML01000001.1"/>
</dbReference>
<name>A0A0U5H6B1_9EURY</name>
<dbReference type="STRING" id="1407499.HHUB_3207"/>
<evidence type="ECO:0000313" key="3">
    <source>
        <dbReference type="EMBL" id="CQH60419.1"/>
    </source>
</evidence>
<dbReference type="PANTHER" id="PTHR30483:SF6">
    <property type="entry name" value="PERIPLASMIC BINDING PROTEIN OF ABC TRANSPORTER FOR NATURAL AMINO ACIDS"/>
    <property type="match status" value="1"/>
</dbReference>
<evidence type="ECO:0000256" key="1">
    <source>
        <dbReference type="ARBA" id="ARBA00022729"/>
    </source>
</evidence>
<feature type="domain" description="Leucine-binding protein" evidence="2">
    <location>
        <begin position="32"/>
        <end position="337"/>
    </location>
</feature>
<dbReference type="EMBL" id="LN831302">
    <property type="protein sequence ID" value="CQH60419.1"/>
    <property type="molecule type" value="Genomic_DNA"/>
</dbReference>
<protein>
    <submittedName>
        <fullName evidence="3">Chemotactic signal transduction system periplasmic substrate-binding protein BasB</fullName>
    </submittedName>
</protein>
<organism evidence="3 4">
    <name type="scientific">Halobacterium hubeiense</name>
    <dbReference type="NCBI Taxonomy" id="1407499"/>
    <lineage>
        <taxon>Archaea</taxon>
        <taxon>Methanobacteriati</taxon>
        <taxon>Methanobacteriota</taxon>
        <taxon>Stenosarchaea group</taxon>
        <taxon>Halobacteria</taxon>
        <taxon>Halobacteriales</taxon>
        <taxon>Halobacteriaceae</taxon>
        <taxon>Halobacterium</taxon>
    </lineage>
</organism>
<evidence type="ECO:0000313" key="4">
    <source>
        <dbReference type="Proteomes" id="UP000066737"/>
    </source>
</evidence>
<dbReference type="Proteomes" id="UP000066737">
    <property type="component" value="Chromosome I"/>
</dbReference>
<dbReference type="Pfam" id="PF13458">
    <property type="entry name" value="Peripla_BP_6"/>
    <property type="match status" value="1"/>
</dbReference>
<sequence length="410" mass="41721">MHQVSRRGWLAATATALTGGAGCLGLGGSDEPVTVGSLLPLSGEGTLATFASHHERAIDAAVADVNAAGGIHGRTVVHQPADTAADPETAADAYQSLVDDGAVAIVGAVLSSVTTSLADRPAEDGVLMLSPSSTSPSLASAGRTDDAKFFGRTCPNDRQQAAAMAKILDDARYADADDATVLYVDDAFGGALVEGLESATDTTVRATVPFAPSDPSPETRVSAALSGDPDAVVFVGTPGPSAAVLDELVSADYDGDVVVSAGMSVDATDDDYAGVYTPSVASARTVGTQRLQRELSDLQPLMAYTTNAYDAAMLAALAGERADDVSSTAIAQSLRAVAGGTGHSVSVGQFDRASTLFDAGREVNYRGASGGVDLQPNLEPLSSYLVERVQSGSVQTLELLQRSYFGGDGE</sequence>
<dbReference type="InterPro" id="IPR051010">
    <property type="entry name" value="BCAA_transport"/>
</dbReference>
<dbReference type="GeneID" id="26659822"/>
<dbReference type="AlphaFoldDB" id="A0A0U5H6B1"/>
<dbReference type="KEGG" id="hhb:Hhub_3207"/>
<dbReference type="OrthoDB" id="147794at2157"/>
<dbReference type="InterPro" id="IPR028081">
    <property type="entry name" value="Leu-bd"/>
</dbReference>
<keyword evidence="4" id="KW-1185">Reference proteome</keyword>
<dbReference type="InterPro" id="IPR028082">
    <property type="entry name" value="Peripla_BP_I"/>
</dbReference>
<gene>
    <name evidence="3" type="primary">basB</name>
    <name evidence="3" type="ORF">HHUB_3207</name>
</gene>
<dbReference type="PANTHER" id="PTHR30483">
    <property type="entry name" value="LEUCINE-SPECIFIC-BINDING PROTEIN"/>
    <property type="match status" value="1"/>
</dbReference>
<keyword evidence="1" id="KW-0732">Signal</keyword>
<dbReference type="PROSITE" id="PS51257">
    <property type="entry name" value="PROKAR_LIPOPROTEIN"/>
    <property type="match status" value="1"/>
</dbReference>
<evidence type="ECO:0000259" key="2">
    <source>
        <dbReference type="Pfam" id="PF13458"/>
    </source>
</evidence>